<evidence type="ECO:0000313" key="2">
    <source>
        <dbReference type="EMBL" id="EFO96593.1"/>
    </source>
</evidence>
<dbReference type="PANTHER" id="PTHR23021:SF28">
    <property type="entry name" value="SERPENTINE RECEPTOR, CLASS T-RELATED"/>
    <property type="match status" value="1"/>
</dbReference>
<gene>
    <name evidence="2" type="ORF">CRE_29210</name>
</gene>
<keyword evidence="1" id="KW-1133">Transmembrane helix</keyword>
<feature type="transmembrane region" description="Helical" evidence="1">
    <location>
        <begin position="52"/>
        <end position="73"/>
    </location>
</feature>
<feature type="transmembrane region" description="Helical" evidence="1">
    <location>
        <begin position="143"/>
        <end position="166"/>
    </location>
</feature>
<keyword evidence="1" id="KW-0812">Transmembrane</keyword>
<dbReference type="InterPro" id="IPR019425">
    <property type="entry name" value="7TM_GPCR_serpentine_rcpt_Srt"/>
</dbReference>
<feature type="transmembrane region" description="Helical" evidence="1">
    <location>
        <begin position="12"/>
        <end position="32"/>
    </location>
</feature>
<dbReference type="InParanoid" id="E3NFY0"/>
<name>E3NFY0_CAERE</name>
<sequence>MAYLRQTTMQEWISYFIGIIISWFEVMTLSIWPAFLLLQGGVFCSYPFIEMVVGRSLTMEWISGTSLCIYLAINRLADMTKNYFLLELFDKPKKVIFVMLLVVLYSLIIACFTDPCLYDSLRRGYSINPNNGMTPSLFSSDSIHIYNSIFLILFFFILTIIIYKLCTEHENCWRGSSELQRKIIMQSLFICLQYVIPCVFNLFITIWNTLESPQCFIEGTHILFQLFACFNGIICLFFNRPIRVRFLEKTGLRKYVVQPNRRGAQSISKSIV</sequence>
<protein>
    <recommendedName>
        <fullName evidence="4">7TM GPCR serpentine receptor class x (Srx) domain-containing protein</fullName>
    </recommendedName>
</protein>
<proteinExistence type="predicted"/>
<reference evidence="2" key="1">
    <citation type="submission" date="2007-07" db="EMBL/GenBank/DDBJ databases">
        <title>PCAP assembly of the Caenorhabditis remanei genome.</title>
        <authorList>
            <consortium name="The Caenorhabditis remanei Sequencing Consortium"/>
            <person name="Wilson R.K."/>
        </authorList>
    </citation>
    <scope>NUCLEOTIDE SEQUENCE [LARGE SCALE GENOMIC DNA]</scope>
    <source>
        <strain evidence="2">PB4641</strain>
    </source>
</reference>
<feature type="transmembrane region" description="Helical" evidence="1">
    <location>
        <begin position="187"/>
        <end position="210"/>
    </location>
</feature>
<dbReference type="OrthoDB" id="10411249at2759"/>
<dbReference type="Pfam" id="PF10321">
    <property type="entry name" value="7TM_GPCR_Srt"/>
    <property type="match status" value="1"/>
</dbReference>
<dbReference type="EMBL" id="DS268646">
    <property type="protein sequence ID" value="EFO96593.1"/>
    <property type="molecule type" value="Genomic_DNA"/>
</dbReference>
<accession>E3NFY0</accession>
<dbReference type="OMA" id="PQCFIEG"/>
<evidence type="ECO:0000256" key="1">
    <source>
        <dbReference type="SAM" id="Phobius"/>
    </source>
</evidence>
<dbReference type="STRING" id="31234.E3NFY0"/>
<organism evidence="3">
    <name type="scientific">Caenorhabditis remanei</name>
    <name type="common">Caenorhabditis vulgaris</name>
    <dbReference type="NCBI Taxonomy" id="31234"/>
    <lineage>
        <taxon>Eukaryota</taxon>
        <taxon>Metazoa</taxon>
        <taxon>Ecdysozoa</taxon>
        <taxon>Nematoda</taxon>
        <taxon>Chromadorea</taxon>
        <taxon>Rhabditida</taxon>
        <taxon>Rhabditina</taxon>
        <taxon>Rhabditomorpha</taxon>
        <taxon>Rhabditoidea</taxon>
        <taxon>Rhabditidae</taxon>
        <taxon>Peloderinae</taxon>
        <taxon>Caenorhabditis</taxon>
    </lineage>
</organism>
<evidence type="ECO:0000313" key="3">
    <source>
        <dbReference type="Proteomes" id="UP000008281"/>
    </source>
</evidence>
<dbReference type="Proteomes" id="UP000008281">
    <property type="component" value="Unassembled WGS sequence"/>
</dbReference>
<dbReference type="HOGENOM" id="CLU_070901_0_0_1"/>
<dbReference type="PANTHER" id="PTHR23021">
    <property type="entry name" value="SERPENTINE RECEPTOR, CLASS T"/>
    <property type="match status" value="1"/>
</dbReference>
<dbReference type="SUPFAM" id="SSF81321">
    <property type="entry name" value="Family A G protein-coupled receptor-like"/>
    <property type="match status" value="1"/>
</dbReference>
<keyword evidence="1" id="KW-0472">Membrane</keyword>
<dbReference type="eggNOG" id="ENOG502TJFE">
    <property type="taxonomic scope" value="Eukaryota"/>
</dbReference>
<feature type="transmembrane region" description="Helical" evidence="1">
    <location>
        <begin position="94"/>
        <end position="113"/>
    </location>
</feature>
<dbReference type="AlphaFoldDB" id="E3NFY0"/>
<feature type="transmembrane region" description="Helical" evidence="1">
    <location>
        <begin position="222"/>
        <end position="239"/>
    </location>
</feature>
<evidence type="ECO:0008006" key="4">
    <source>
        <dbReference type="Google" id="ProtNLM"/>
    </source>
</evidence>
<keyword evidence="3" id="KW-1185">Reference proteome</keyword>